<dbReference type="RefSeq" id="WP_050372147.1">
    <property type="nucleotide sequence ID" value="NZ_KQ257822.1"/>
</dbReference>
<dbReference type="OrthoDB" id="9787486at2"/>
<dbReference type="SUPFAM" id="SSF51735">
    <property type="entry name" value="NAD(P)-binding Rossmann-fold domains"/>
    <property type="match status" value="1"/>
</dbReference>
<dbReference type="Pfam" id="PF01370">
    <property type="entry name" value="Epimerase"/>
    <property type="match status" value="1"/>
</dbReference>
<dbReference type="Proteomes" id="UP000037151">
    <property type="component" value="Unassembled WGS sequence"/>
</dbReference>
<accession>A0A0L0K4M3</accession>
<sequence length="71" mass="7354">MRVLVIGATGTIGRAVPEALEAGHEVLRASRNGPLRVDLADTATLSPLFEETGPLDAVVCCAASPGWVVRV</sequence>
<evidence type="ECO:0000313" key="2">
    <source>
        <dbReference type="EMBL" id="KND32801.1"/>
    </source>
</evidence>
<comment type="caution">
    <text evidence="2">The sequence shown here is derived from an EMBL/GenBank/DDBJ whole genome shotgun (WGS) entry which is preliminary data.</text>
</comment>
<reference evidence="3" key="1">
    <citation type="submission" date="2014-07" db="EMBL/GenBank/DDBJ databases">
        <title>Genome sequencing of plant-pathogenic Streptomyces species.</title>
        <authorList>
            <person name="Harrison J."/>
            <person name="Sapp M."/>
            <person name="Thwaites R."/>
            <person name="Studholme D.J."/>
        </authorList>
    </citation>
    <scope>NUCLEOTIDE SEQUENCE [LARGE SCALE GENOMIC DNA]</scope>
    <source>
        <strain evidence="3">NCPPB 4445</strain>
    </source>
</reference>
<name>A0A0L0K4M3_9ACTN</name>
<feature type="domain" description="NAD-dependent epimerase/dehydratase" evidence="1">
    <location>
        <begin position="3"/>
        <end position="67"/>
    </location>
</feature>
<dbReference type="Gene3D" id="3.40.50.720">
    <property type="entry name" value="NAD(P)-binding Rossmann-like Domain"/>
    <property type="match status" value="1"/>
</dbReference>
<dbReference type="PATRIC" id="fig|42234.21.peg.4518"/>
<protein>
    <recommendedName>
        <fullName evidence="1">NAD-dependent epimerase/dehydratase domain-containing protein</fullName>
    </recommendedName>
</protein>
<evidence type="ECO:0000259" key="1">
    <source>
        <dbReference type="Pfam" id="PF01370"/>
    </source>
</evidence>
<dbReference type="EMBL" id="JPPY01000132">
    <property type="protein sequence ID" value="KND32801.1"/>
    <property type="molecule type" value="Genomic_DNA"/>
</dbReference>
<dbReference type="AlphaFoldDB" id="A0A0L0K4M3"/>
<organism evidence="2 3">
    <name type="scientific">Streptomyces acidiscabies</name>
    <dbReference type="NCBI Taxonomy" id="42234"/>
    <lineage>
        <taxon>Bacteria</taxon>
        <taxon>Bacillati</taxon>
        <taxon>Actinomycetota</taxon>
        <taxon>Actinomycetes</taxon>
        <taxon>Kitasatosporales</taxon>
        <taxon>Streptomycetaceae</taxon>
        <taxon>Streptomyces</taxon>
    </lineage>
</organism>
<dbReference type="InterPro" id="IPR036291">
    <property type="entry name" value="NAD(P)-bd_dom_sf"/>
</dbReference>
<proteinExistence type="predicted"/>
<gene>
    <name evidence="2" type="ORF">IQ63_21860</name>
</gene>
<evidence type="ECO:0000313" key="3">
    <source>
        <dbReference type="Proteomes" id="UP000037151"/>
    </source>
</evidence>
<dbReference type="InterPro" id="IPR001509">
    <property type="entry name" value="Epimerase_deHydtase"/>
</dbReference>